<sequence length="243" mass="27956">MSEENVRLNRYLAMCGAGARRKVEEYITAGRVKINGETVCEPGRQVVPGDSVELDGRAVAPVEQRYLIFHKPKGVLCAVEDSRERTVIDILPPELDRFRLFPVGRLDRDSEGLIILTNDGIFSQELIHPRNGFTKTYEVELRKPLDEERLIRWSGGVRAEEHFLKPISVRRMGRTPLQCWFEVVLGEGVKREIRLMARALDNDVRRLFRRKIGKLTLKDLPSGEFLSVERDALWDYIKNGRTV</sequence>
<organism evidence="6 7">
    <name type="scientific">Cloacibacillus evryensis</name>
    <dbReference type="NCBI Taxonomy" id="508460"/>
    <lineage>
        <taxon>Bacteria</taxon>
        <taxon>Thermotogati</taxon>
        <taxon>Synergistota</taxon>
        <taxon>Synergistia</taxon>
        <taxon>Synergistales</taxon>
        <taxon>Synergistaceae</taxon>
        <taxon>Cloacibacillus</taxon>
    </lineage>
</organism>
<dbReference type="Gene3D" id="3.30.70.1560">
    <property type="entry name" value="Alpha-L RNA-binding motif"/>
    <property type="match status" value="1"/>
</dbReference>
<dbReference type="PROSITE" id="PS50889">
    <property type="entry name" value="S4"/>
    <property type="match status" value="1"/>
</dbReference>
<dbReference type="InterPro" id="IPR050343">
    <property type="entry name" value="RsuA_PseudoU_synthase"/>
</dbReference>
<evidence type="ECO:0000259" key="5">
    <source>
        <dbReference type="SMART" id="SM00363"/>
    </source>
</evidence>
<dbReference type="SUPFAM" id="SSF55174">
    <property type="entry name" value="Alpha-L RNA-binding motif"/>
    <property type="match status" value="1"/>
</dbReference>
<dbReference type="InterPro" id="IPR020094">
    <property type="entry name" value="TruA/RsuA/RluB/E/F_N"/>
</dbReference>
<dbReference type="GO" id="GO:0120159">
    <property type="term" value="F:rRNA pseudouridine synthase activity"/>
    <property type="evidence" value="ECO:0007669"/>
    <property type="project" value="UniProtKB-ARBA"/>
</dbReference>
<dbReference type="PROSITE" id="PS01149">
    <property type="entry name" value="PSI_RSU"/>
    <property type="match status" value="1"/>
</dbReference>
<dbReference type="EC" id="5.4.99.-" evidence="4"/>
<dbReference type="EMBL" id="JANFYT010000010">
    <property type="protein sequence ID" value="MCQ4814022.1"/>
    <property type="molecule type" value="Genomic_DNA"/>
</dbReference>
<keyword evidence="7" id="KW-1185">Reference proteome</keyword>
<dbReference type="Gene3D" id="3.30.70.580">
    <property type="entry name" value="Pseudouridine synthase I, catalytic domain, N-terminal subdomain"/>
    <property type="match status" value="1"/>
</dbReference>
<evidence type="ECO:0000256" key="4">
    <source>
        <dbReference type="RuleBase" id="RU003887"/>
    </source>
</evidence>
<dbReference type="InterPro" id="IPR006145">
    <property type="entry name" value="PsdUridine_synth_RsuA/RluA"/>
</dbReference>
<evidence type="ECO:0000313" key="7">
    <source>
        <dbReference type="Proteomes" id="UP001205919"/>
    </source>
</evidence>
<dbReference type="Pfam" id="PF00849">
    <property type="entry name" value="PseudoU_synth_2"/>
    <property type="match status" value="1"/>
</dbReference>
<dbReference type="InterPro" id="IPR000748">
    <property type="entry name" value="PsdUridine_synth_RsuA/RluB/E/F"/>
</dbReference>
<dbReference type="RefSeq" id="WP_034442638.1">
    <property type="nucleotide sequence ID" value="NZ_CABKQM010000008.1"/>
</dbReference>
<protein>
    <recommendedName>
        <fullName evidence="4">Pseudouridine synthase</fullName>
        <ecNumber evidence="4">5.4.99.-</ecNumber>
    </recommendedName>
</protein>
<comment type="caution">
    <text evidence="6">The sequence shown here is derived from an EMBL/GenBank/DDBJ whole genome shotgun (WGS) entry which is preliminary data.</text>
</comment>
<dbReference type="Pfam" id="PF01479">
    <property type="entry name" value="S4"/>
    <property type="match status" value="1"/>
</dbReference>
<gene>
    <name evidence="6" type="ORF">NE630_06205</name>
</gene>
<comment type="similarity">
    <text evidence="1 4">Belongs to the pseudouridine synthase RsuA family.</text>
</comment>
<dbReference type="CDD" id="cd02870">
    <property type="entry name" value="PseudoU_synth_RsuA_like"/>
    <property type="match status" value="1"/>
</dbReference>
<evidence type="ECO:0000256" key="3">
    <source>
        <dbReference type="PROSITE-ProRule" id="PRU00182"/>
    </source>
</evidence>
<dbReference type="Proteomes" id="UP001205919">
    <property type="component" value="Unassembled WGS sequence"/>
</dbReference>
<feature type="domain" description="RNA-binding S4" evidence="5">
    <location>
        <begin position="6"/>
        <end position="68"/>
    </location>
</feature>
<keyword evidence="3" id="KW-0694">RNA-binding</keyword>
<name>A0AAW5K246_9BACT</name>
<dbReference type="FunFam" id="3.10.290.10:FF:000003">
    <property type="entry name" value="Pseudouridine synthase"/>
    <property type="match status" value="1"/>
</dbReference>
<evidence type="ECO:0000313" key="6">
    <source>
        <dbReference type="EMBL" id="MCQ4814022.1"/>
    </source>
</evidence>
<proteinExistence type="inferred from homology"/>
<dbReference type="AlphaFoldDB" id="A0AAW5K246"/>
<dbReference type="InterPro" id="IPR018496">
    <property type="entry name" value="PsdUridine_synth_RsuA/RluB_CS"/>
</dbReference>
<dbReference type="InterPro" id="IPR036986">
    <property type="entry name" value="S4_RNA-bd_sf"/>
</dbReference>
<dbReference type="CDD" id="cd00165">
    <property type="entry name" value="S4"/>
    <property type="match status" value="1"/>
</dbReference>
<dbReference type="GO" id="GO:0000455">
    <property type="term" value="P:enzyme-directed rRNA pseudouridine synthesis"/>
    <property type="evidence" value="ECO:0007669"/>
    <property type="project" value="UniProtKB-ARBA"/>
</dbReference>
<dbReference type="SUPFAM" id="SSF55120">
    <property type="entry name" value="Pseudouridine synthase"/>
    <property type="match status" value="1"/>
</dbReference>
<dbReference type="Gene3D" id="3.10.290.10">
    <property type="entry name" value="RNA-binding S4 domain"/>
    <property type="match status" value="1"/>
</dbReference>
<dbReference type="PANTHER" id="PTHR47683">
    <property type="entry name" value="PSEUDOURIDINE SYNTHASE FAMILY PROTEIN-RELATED"/>
    <property type="match status" value="1"/>
</dbReference>
<reference evidence="6 7" key="1">
    <citation type="submission" date="2022-06" db="EMBL/GenBank/DDBJ databases">
        <title>Isolation of gut microbiota from human fecal samples.</title>
        <authorList>
            <person name="Pamer E.G."/>
            <person name="Barat B."/>
            <person name="Waligurski E."/>
            <person name="Medina S."/>
            <person name="Paddock L."/>
            <person name="Mostad J."/>
        </authorList>
    </citation>
    <scope>NUCLEOTIDE SEQUENCE [LARGE SCALE GENOMIC DNA]</scope>
    <source>
        <strain evidence="6 7">DFI.9.90</strain>
    </source>
</reference>
<dbReference type="InterPro" id="IPR002942">
    <property type="entry name" value="S4_RNA-bd"/>
</dbReference>
<dbReference type="PANTHER" id="PTHR47683:SF2">
    <property type="entry name" value="RNA-BINDING S4 DOMAIN-CONTAINING PROTEIN"/>
    <property type="match status" value="1"/>
</dbReference>
<accession>A0AAW5K246</accession>
<evidence type="ECO:0000256" key="1">
    <source>
        <dbReference type="ARBA" id="ARBA00008348"/>
    </source>
</evidence>
<dbReference type="NCBIfam" id="TIGR00093">
    <property type="entry name" value="pseudouridine synthase"/>
    <property type="match status" value="1"/>
</dbReference>
<dbReference type="SMART" id="SM00363">
    <property type="entry name" value="S4"/>
    <property type="match status" value="1"/>
</dbReference>
<dbReference type="InterPro" id="IPR042092">
    <property type="entry name" value="PsdUridine_s_RsuA/RluB/E/F_cat"/>
</dbReference>
<dbReference type="GeneID" id="95756105"/>
<dbReference type="InterPro" id="IPR020103">
    <property type="entry name" value="PsdUridine_synth_cat_dom_sf"/>
</dbReference>
<dbReference type="GO" id="GO:0003723">
    <property type="term" value="F:RNA binding"/>
    <property type="evidence" value="ECO:0007669"/>
    <property type="project" value="UniProtKB-KW"/>
</dbReference>
<evidence type="ECO:0000256" key="2">
    <source>
        <dbReference type="ARBA" id="ARBA00023235"/>
    </source>
</evidence>
<keyword evidence="2 4" id="KW-0413">Isomerase</keyword>